<protein>
    <submittedName>
        <fullName evidence="2">Uncharacterized protein</fullName>
    </submittedName>
</protein>
<keyword evidence="3" id="KW-1185">Reference proteome</keyword>
<feature type="compositionally biased region" description="Basic and acidic residues" evidence="1">
    <location>
        <begin position="18"/>
        <end position="41"/>
    </location>
</feature>
<reference evidence="2" key="1">
    <citation type="submission" date="2019-05" db="EMBL/GenBank/DDBJ databases">
        <title>Methanoculleus sp. FWC-SCC1, a methanogenic archaeon isolated from deep marine cold seep.</title>
        <authorList>
            <person name="Chen Y.-W."/>
            <person name="Chen S.-C."/>
            <person name="Teng N.-H."/>
            <person name="Lai M.-C."/>
        </authorList>
    </citation>
    <scope>NUCLEOTIDE SEQUENCE</scope>
    <source>
        <strain evidence="2">FWC-SCC1</strain>
    </source>
</reference>
<evidence type="ECO:0000256" key="1">
    <source>
        <dbReference type="SAM" id="MobiDB-lite"/>
    </source>
</evidence>
<proteinExistence type="predicted"/>
<organism evidence="2 3">
    <name type="scientific">Methanoculleus frigidifontis</name>
    <dbReference type="NCBI Taxonomy" id="2584085"/>
    <lineage>
        <taxon>Archaea</taxon>
        <taxon>Methanobacteriati</taxon>
        <taxon>Methanobacteriota</taxon>
        <taxon>Stenosarchaea group</taxon>
        <taxon>Methanomicrobia</taxon>
        <taxon>Methanomicrobiales</taxon>
        <taxon>Methanomicrobiaceae</taxon>
        <taxon>Methanoculleus</taxon>
    </lineage>
</organism>
<accession>A0ABT8MAJ3</accession>
<dbReference type="EMBL" id="VCYH01000005">
    <property type="protein sequence ID" value="MDN7024920.1"/>
    <property type="molecule type" value="Genomic_DNA"/>
</dbReference>
<evidence type="ECO:0000313" key="3">
    <source>
        <dbReference type="Proteomes" id="UP001168338"/>
    </source>
</evidence>
<dbReference type="Proteomes" id="UP001168338">
    <property type="component" value="Unassembled WGS sequence"/>
</dbReference>
<dbReference type="RefSeq" id="WP_301664047.1">
    <property type="nucleotide sequence ID" value="NZ_VCYH01000005.1"/>
</dbReference>
<sequence length="69" mass="7527">MPREKIIDGDLAGGTGVEGRRSGGKKDEHSEKAPVDSEQPREQSTGKPPSRKPRFGQGNTADIFYSEQK</sequence>
<feature type="region of interest" description="Disordered" evidence="1">
    <location>
        <begin position="1"/>
        <end position="69"/>
    </location>
</feature>
<comment type="caution">
    <text evidence="2">The sequence shown here is derived from an EMBL/GenBank/DDBJ whole genome shotgun (WGS) entry which is preliminary data.</text>
</comment>
<evidence type="ECO:0000313" key="2">
    <source>
        <dbReference type="EMBL" id="MDN7024920.1"/>
    </source>
</evidence>
<gene>
    <name evidence="2" type="ORF">FGU65_08470</name>
</gene>
<name>A0ABT8MAJ3_9EURY</name>